<proteinExistence type="predicted"/>
<name>A0ABX8RGF1_NOCIO</name>
<dbReference type="RefSeq" id="WP_218469555.1">
    <property type="nucleotide sequence ID" value="NZ_BAABJN010000013.1"/>
</dbReference>
<gene>
    <name evidence="1" type="ORF">KV110_24105</name>
</gene>
<accession>A0ABX8RGF1</accession>
<dbReference type="Proteomes" id="UP000694257">
    <property type="component" value="Chromosome"/>
</dbReference>
<reference evidence="1 2" key="1">
    <citation type="submission" date="2021-07" db="EMBL/GenBank/DDBJ databases">
        <title>Whole Genome Sequence of Nocardia Iowensis.</title>
        <authorList>
            <person name="Lamm A."/>
            <person name="Collins-Fairclough A.M."/>
            <person name="Bunk B."/>
            <person name="Sproer C."/>
        </authorList>
    </citation>
    <scope>NUCLEOTIDE SEQUENCE [LARGE SCALE GENOMIC DNA]</scope>
    <source>
        <strain evidence="1 2">NRRL 5646</strain>
    </source>
</reference>
<dbReference type="InterPro" id="IPR010310">
    <property type="entry name" value="T7SS_ESAT-6-like"/>
</dbReference>
<evidence type="ECO:0000313" key="2">
    <source>
        <dbReference type="Proteomes" id="UP000694257"/>
    </source>
</evidence>
<protein>
    <submittedName>
        <fullName evidence="1">WXG100 family type VII secretion target</fullName>
    </submittedName>
</protein>
<organism evidence="1 2">
    <name type="scientific">Nocardia iowensis</name>
    <dbReference type="NCBI Taxonomy" id="204891"/>
    <lineage>
        <taxon>Bacteria</taxon>
        <taxon>Bacillati</taxon>
        <taxon>Actinomycetota</taxon>
        <taxon>Actinomycetes</taxon>
        <taxon>Mycobacteriales</taxon>
        <taxon>Nocardiaceae</taxon>
        <taxon>Nocardia</taxon>
    </lineage>
</organism>
<evidence type="ECO:0000313" key="1">
    <source>
        <dbReference type="EMBL" id="QXN88672.1"/>
    </source>
</evidence>
<dbReference type="Pfam" id="PF06013">
    <property type="entry name" value="WXG100"/>
    <property type="match status" value="1"/>
</dbReference>
<sequence>MSSEFQVDLDALDHIVARLNGLAGFLRDHLDQLDDNLAGLPDSWESYAAQAYAAAQREWAIGAREFACGVAEMSFAGRAAHELYTTAIDANRRMLGGR</sequence>
<keyword evidence="2" id="KW-1185">Reference proteome</keyword>
<dbReference type="EMBL" id="CP078145">
    <property type="protein sequence ID" value="QXN88672.1"/>
    <property type="molecule type" value="Genomic_DNA"/>
</dbReference>